<dbReference type="GO" id="GO:0017116">
    <property type="term" value="F:single-stranded DNA helicase activity"/>
    <property type="evidence" value="ECO:0007669"/>
    <property type="project" value="TreeGrafter"/>
</dbReference>
<protein>
    <recommendedName>
        <fullName evidence="8">DNA helicase B</fullName>
    </recommendedName>
</protein>
<dbReference type="Proteomes" id="UP000694569">
    <property type="component" value="Unplaced"/>
</dbReference>
<evidence type="ECO:0000256" key="2">
    <source>
        <dbReference type="ARBA" id="ARBA00022840"/>
    </source>
</evidence>
<feature type="domain" description="DNA helicase B winged helix" evidence="5">
    <location>
        <begin position="248"/>
        <end position="357"/>
    </location>
</feature>
<evidence type="ECO:0000259" key="5">
    <source>
        <dbReference type="Pfam" id="PF25894"/>
    </source>
</evidence>
<keyword evidence="1" id="KW-0547">Nucleotide-binding</keyword>
<dbReference type="GO" id="GO:0005524">
    <property type="term" value="F:ATP binding"/>
    <property type="evidence" value="ECO:0007669"/>
    <property type="project" value="UniProtKB-KW"/>
</dbReference>
<evidence type="ECO:0000256" key="1">
    <source>
        <dbReference type="ARBA" id="ARBA00022741"/>
    </source>
</evidence>
<dbReference type="InterPro" id="IPR058839">
    <property type="entry name" value="WHD_HELB"/>
</dbReference>
<dbReference type="PANTHER" id="PTHR43788">
    <property type="entry name" value="DNA2/NAM7 HELICASE FAMILY MEMBER"/>
    <property type="match status" value="1"/>
</dbReference>
<keyword evidence="7" id="KW-1185">Reference proteome</keyword>
<evidence type="ECO:0008006" key="8">
    <source>
        <dbReference type="Google" id="ProtNLM"/>
    </source>
</evidence>
<name>A0A8C5QN27_9ANUR</name>
<reference evidence="6" key="1">
    <citation type="submission" date="2025-08" db="UniProtKB">
        <authorList>
            <consortium name="Ensembl"/>
        </authorList>
    </citation>
    <scope>IDENTIFICATION</scope>
</reference>
<dbReference type="InterPro" id="IPR050534">
    <property type="entry name" value="Coronavir_polyprotein_1ab"/>
</dbReference>
<dbReference type="AlphaFoldDB" id="A0A8C5QN27"/>
<feature type="compositionally biased region" description="Acidic residues" evidence="3">
    <location>
        <begin position="35"/>
        <end position="47"/>
    </location>
</feature>
<dbReference type="Gene3D" id="2.30.30.940">
    <property type="match status" value="1"/>
</dbReference>
<evidence type="ECO:0000313" key="7">
    <source>
        <dbReference type="Proteomes" id="UP000694569"/>
    </source>
</evidence>
<dbReference type="PANTHER" id="PTHR43788:SF6">
    <property type="entry name" value="DNA HELICASE B"/>
    <property type="match status" value="1"/>
</dbReference>
<feature type="domain" description="UvrD-like helicase C-terminal" evidence="4">
    <location>
        <begin position="809"/>
        <end position="855"/>
    </location>
</feature>
<feature type="region of interest" description="Disordered" evidence="3">
    <location>
        <begin position="1"/>
        <end position="50"/>
    </location>
</feature>
<dbReference type="Gene3D" id="3.40.50.300">
    <property type="entry name" value="P-loop containing nucleotide triphosphate hydrolases"/>
    <property type="match status" value="2"/>
</dbReference>
<evidence type="ECO:0000256" key="3">
    <source>
        <dbReference type="SAM" id="MobiDB-lite"/>
    </source>
</evidence>
<dbReference type="Ensembl" id="ENSLLET00000041827.1">
    <property type="protein sequence ID" value="ENSLLEP00000040199.1"/>
    <property type="gene ID" value="ENSLLEG00000025595.1"/>
</dbReference>
<keyword evidence="2" id="KW-0067">ATP-binding</keyword>
<dbReference type="OrthoDB" id="416437at2759"/>
<evidence type="ECO:0000313" key="6">
    <source>
        <dbReference type="Ensembl" id="ENSLLEP00000040199.1"/>
    </source>
</evidence>
<feature type="region of interest" description="Disordered" evidence="3">
    <location>
        <begin position="924"/>
        <end position="970"/>
    </location>
</feature>
<dbReference type="CDD" id="cd18809">
    <property type="entry name" value="SF1_C_RecD"/>
    <property type="match status" value="1"/>
</dbReference>
<dbReference type="GO" id="GO:2000042">
    <property type="term" value="P:negative regulation of double-strand break repair via homologous recombination"/>
    <property type="evidence" value="ECO:0007669"/>
    <property type="project" value="TreeGrafter"/>
</dbReference>
<evidence type="ECO:0000259" key="4">
    <source>
        <dbReference type="Pfam" id="PF13538"/>
    </source>
</evidence>
<dbReference type="Pfam" id="PF25894">
    <property type="entry name" value="WHD_HELB"/>
    <property type="match status" value="1"/>
</dbReference>
<dbReference type="GeneTree" id="ENSGT00390000006913"/>
<reference evidence="6" key="2">
    <citation type="submission" date="2025-09" db="UniProtKB">
        <authorList>
            <consortium name="Ensembl"/>
        </authorList>
    </citation>
    <scope>IDENTIFICATION</scope>
</reference>
<dbReference type="CDD" id="cd17933">
    <property type="entry name" value="DEXSc_RecD-like"/>
    <property type="match status" value="1"/>
</dbReference>
<dbReference type="Pfam" id="PF13604">
    <property type="entry name" value="AAA_30"/>
    <property type="match status" value="1"/>
</dbReference>
<proteinExistence type="predicted"/>
<dbReference type="SUPFAM" id="SSF52540">
    <property type="entry name" value="P-loop containing nucleoside triphosphate hydrolases"/>
    <property type="match status" value="2"/>
</dbReference>
<accession>A0A8C5QN27</accession>
<sequence>MEMPRSSSRYRSRVHKNILQGQLLPEKTLQRTDADDAGEEEEDEDIEHSDPHFMDAEEIAGGGTVVTSWTPKKTRVVIKDNGVEHHVTGVFPLLDPWWCVTVKVKCVGRQYFTQGHPSYEIIEDAFNRKDDGKRFLLSLFLRTCGVNPELVQSFLDWLPEDTLVGFQNLPKIIANYAKIAKSMDFTSYLLNSDEGQIAMRAHDIPLVLKYLPGLFPRQVKSLLMVERKHKEGDSPGPNDPLPDKLQQIETILSSDPWKLGFGLIVSRELHLYRCEASWENLRTCKPLLVNISELQTHALIIYNKLKSMCYEFGDTYIEQKRITDAVWKVIPIESAWDALKFLKDEGVVVSERQMFFLHNLYKYEKDIATYIHQLLTKPWGLDFEPDEVLKAAQVQQPAEPQVSSHEKPDLPVLDEDQKKAVRLICSKPVTVISGRGGCGKTTIVSHVFKALIGKESEEVEMACQAFESDEWDCKNMWIGPKIEGRESVLFTAPTGKAASLLRKKTGLHAATLHQVTCSYSRWKKPCDNSDSKKEWNFSKVKVLVVDEGSLVSVDILSTVLKLLSHHGKLAKLILLGDFRQLPSIEPGNLLADVYKVLDGLKLAVELRNNHRAESQLIVDNATRISRQQSLNFDAQVDLSLGADAEMPSEDKKFILVSLSGSHDLQTAVKLLLAKGPGLQDDDHSQFIAFRKNDCMLINQLCCKHYSQHNIKNSKGKFEFQCNDKVCCTKNAYVKDLLTSTQLPGTEAGNGDDFEKRKEPNADKRLCNGEVFFITHDVQRDGIRELTLTDDDQDFTLNYKALMSRSGMRHAWARTIHTFQGSEEDTVVYVLGTAGRQNWKHVYTAVTRGCKRVYIIAKKDELDQAIKNKARERKTRLQQRLNTLRQQSNNGSNPTHSPATQINDLQTQYPLIACQDQLPSRAPFLCVPGTPTQRDNGDHPVQADDTIGGKGSSPAQKRTGGSIDDHGTPSKVSCLGDNKNDVLTSPLATASLQNLSIGSPCTKQLKF</sequence>
<dbReference type="InterPro" id="IPR027785">
    <property type="entry name" value="UvrD-like_helicase_C"/>
</dbReference>
<organism evidence="6 7">
    <name type="scientific">Leptobrachium leishanense</name>
    <name type="common">Leishan spiny toad</name>
    <dbReference type="NCBI Taxonomy" id="445787"/>
    <lineage>
        <taxon>Eukaryota</taxon>
        <taxon>Metazoa</taxon>
        <taxon>Chordata</taxon>
        <taxon>Craniata</taxon>
        <taxon>Vertebrata</taxon>
        <taxon>Euteleostomi</taxon>
        <taxon>Amphibia</taxon>
        <taxon>Batrachia</taxon>
        <taxon>Anura</taxon>
        <taxon>Pelobatoidea</taxon>
        <taxon>Megophryidae</taxon>
        <taxon>Leptobrachium</taxon>
    </lineage>
</organism>
<dbReference type="Pfam" id="PF13538">
    <property type="entry name" value="UvrD_C_2"/>
    <property type="match status" value="1"/>
</dbReference>
<dbReference type="InterPro" id="IPR027417">
    <property type="entry name" value="P-loop_NTPase"/>
</dbReference>